<evidence type="ECO:0000256" key="8">
    <source>
        <dbReference type="PROSITE-ProRule" id="PRU01360"/>
    </source>
</evidence>
<dbReference type="PROSITE" id="PS52016">
    <property type="entry name" value="TONB_DEPENDENT_REC_3"/>
    <property type="match status" value="1"/>
</dbReference>
<evidence type="ECO:0000313" key="13">
    <source>
        <dbReference type="EMBL" id="MFC4656177.1"/>
    </source>
</evidence>
<dbReference type="InterPro" id="IPR039426">
    <property type="entry name" value="TonB-dep_rcpt-like"/>
</dbReference>
<dbReference type="PANTHER" id="PTHR40980:SF3">
    <property type="entry name" value="TONB-DEPENDENT RECEPTOR-LIKE BETA-BARREL DOMAIN-CONTAINING PROTEIN"/>
    <property type="match status" value="1"/>
</dbReference>
<keyword evidence="4 8" id="KW-0812">Transmembrane</keyword>
<dbReference type="EMBL" id="JBHSGB010000012">
    <property type="protein sequence ID" value="MFC4656177.1"/>
    <property type="molecule type" value="Genomic_DNA"/>
</dbReference>
<reference evidence="14" key="1">
    <citation type="journal article" date="2019" name="Int. J. Syst. Evol. Microbiol.">
        <title>The Global Catalogue of Microorganisms (GCM) 10K type strain sequencing project: providing services to taxonomists for standard genome sequencing and annotation.</title>
        <authorList>
            <consortium name="The Broad Institute Genomics Platform"/>
            <consortium name="The Broad Institute Genome Sequencing Center for Infectious Disease"/>
            <person name="Wu L."/>
            <person name="Ma J."/>
        </authorList>
    </citation>
    <scope>NUCLEOTIDE SEQUENCE [LARGE SCALE GENOMIC DNA]</scope>
    <source>
        <strain evidence="14">DT28</strain>
    </source>
</reference>
<evidence type="ECO:0000256" key="1">
    <source>
        <dbReference type="ARBA" id="ARBA00004571"/>
    </source>
</evidence>
<keyword evidence="13" id="KW-0675">Receptor</keyword>
<evidence type="ECO:0000256" key="4">
    <source>
        <dbReference type="ARBA" id="ARBA00022692"/>
    </source>
</evidence>
<evidence type="ECO:0000259" key="12">
    <source>
        <dbReference type="Pfam" id="PF07715"/>
    </source>
</evidence>
<keyword evidence="2 8" id="KW-0813">Transport</keyword>
<sequence>MKSGKKVLAKAPLSLAVLLALGGVSPLLQAQQSQADAEVETIAVKGFRQSLLKNRDFKRDALVSQDSIVAEDIADFPDLNLADSLQRIPGIAITREGGEGRQISVRGLGPDFTRVELNGMDVLATSGTSMDSRGQGNRSRGFDFNVFASELFSQIDVKKSFSASMDEGGIAGTVALRPAKPFDYQGFNGAVSAQLGTNSLTEDTSPRLATVLSNTWDNFGALFSLAYSERDTMEKGYNTYRFRPLTASGADISALPEATQALINSKALKFARGNRLSVWENQQERLGMTTSLQYKASDALSFDLDLLYSELNNKKDEHHLASRGGAGSTALGGAITAGGVSVPGSVVKALEYDQDNYVVYGEFDNVAMATESRRQEMDTSFHQLSLTTHWQLADHTQLEFLLGTSGNSFDVPVSDKIYYEGFGGIITDYRNGFDAVNTYLFDVTDMTNWAMHEVDLDESYQDSGFDTVRLAFSSSLDDSQSLSYGASSKKFTNEGRAYQRADLLKTDFEKGTTEDALSADYYQLFTGFAGQSWAGADVAKALAYYNLDANLTDAHLLANGTFELEENTDALWLDYNWQGDAVRANLGARYVQTEVTSKGKAQVDGSMTDLEVVQDYQKLLPAANLVWDLTDDLLWRSSISQNLTRPSLGSLAISGSVNTDRLEISSGNPGLKPYESTNYETGLEWYYSDAGYLSAAVFYKQIDNFVISQRRQVAYKDTGFSTALLAAGQTGDTLFYYNSPVNAQSTDIRGLELGAQRDFDFLPAPWNQLGMVGNYTYADGDMDYYDGETYLATKPFSGLSKNSANLTFYYETELWGARLSGAYRSDYVVSITPQSEEEDESGFHSTLNLDFSAFYQWNERLKLSLEISNISNEREEQYTDSSDHLYNVTETGRTYYLGLSYKL</sequence>
<keyword evidence="3 8" id="KW-1134">Transmembrane beta strand</keyword>
<dbReference type="Pfam" id="PF07715">
    <property type="entry name" value="Plug"/>
    <property type="match status" value="1"/>
</dbReference>
<dbReference type="InterPro" id="IPR012910">
    <property type="entry name" value="Plug_dom"/>
</dbReference>
<gene>
    <name evidence="13" type="ORF">ACFO3I_14270</name>
</gene>
<comment type="similarity">
    <text evidence="8 9">Belongs to the TonB-dependent receptor family.</text>
</comment>
<evidence type="ECO:0000256" key="10">
    <source>
        <dbReference type="SAM" id="SignalP"/>
    </source>
</evidence>
<keyword evidence="14" id="KW-1185">Reference proteome</keyword>
<keyword evidence="7 8" id="KW-0998">Cell outer membrane</keyword>
<name>A0ABV9JPH3_9GAMM</name>
<dbReference type="Pfam" id="PF00593">
    <property type="entry name" value="TonB_dep_Rec_b-barrel"/>
    <property type="match status" value="1"/>
</dbReference>
<feature type="chain" id="PRO_5046241982" evidence="10">
    <location>
        <begin position="31"/>
        <end position="903"/>
    </location>
</feature>
<evidence type="ECO:0000259" key="11">
    <source>
        <dbReference type="Pfam" id="PF00593"/>
    </source>
</evidence>
<evidence type="ECO:0000256" key="3">
    <source>
        <dbReference type="ARBA" id="ARBA00022452"/>
    </source>
</evidence>
<accession>A0ABV9JPH3</accession>
<dbReference type="Gene3D" id="2.170.130.10">
    <property type="entry name" value="TonB-dependent receptor, plug domain"/>
    <property type="match status" value="1"/>
</dbReference>
<dbReference type="InterPro" id="IPR036942">
    <property type="entry name" value="Beta-barrel_TonB_sf"/>
</dbReference>
<evidence type="ECO:0000256" key="7">
    <source>
        <dbReference type="ARBA" id="ARBA00023237"/>
    </source>
</evidence>
<feature type="domain" description="TonB-dependent receptor plug" evidence="12">
    <location>
        <begin position="58"/>
        <end position="173"/>
    </location>
</feature>
<dbReference type="PANTHER" id="PTHR40980">
    <property type="entry name" value="PLUG DOMAIN-CONTAINING PROTEIN"/>
    <property type="match status" value="1"/>
</dbReference>
<organism evidence="13 14">
    <name type="scientific">Rheinheimera marina</name>
    <dbReference type="NCBI Taxonomy" id="1774958"/>
    <lineage>
        <taxon>Bacteria</taxon>
        <taxon>Pseudomonadati</taxon>
        <taxon>Pseudomonadota</taxon>
        <taxon>Gammaproteobacteria</taxon>
        <taxon>Chromatiales</taxon>
        <taxon>Chromatiaceae</taxon>
        <taxon>Rheinheimera</taxon>
    </lineage>
</organism>
<dbReference type="InterPro" id="IPR037066">
    <property type="entry name" value="Plug_dom_sf"/>
</dbReference>
<dbReference type="NCBIfam" id="TIGR01782">
    <property type="entry name" value="TonB-Xanth-Caul"/>
    <property type="match status" value="1"/>
</dbReference>
<keyword evidence="6 8" id="KW-0472">Membrane</keyword>
<dbReference type="SUPFAM" id="SSF56935">
    <property type="entry name" value="Porins"/>
    <property type="match status" value="1"/>
</dbReference>
<dbReference type="Proteomes" id="UP001595962">
    <property type="component" value="Unassembled WGS sequence"/>
</dbReference>
<evidence type="ECO:0000256" key="6">
    <source>
        <dbReference type="ARBA" id="ARBA00023136"/>
    </source>
</evidence>
<feature type="domain" description="TonB-dependent receptor-like beta-barrel" evidence="11">
    <location>
        <begin position="427"/>
        <end position="870"/>
    </location>
</feature>
<evidence type="ECO:0000313" key="14">
    <source>
        <dbReference type="Proteomes" id="UP001595962"/>
    </source>
</evidence>
<proteinExistence type="inferred from homology"/>
<feature type="signal peptide" evidence="10">
    <location>
        <begin position="1"/>
        <end position="30"/>
    </location>
</feature>
<protein>
    <submittedName>
        <fullName evidence="13">TonB-dependent receptor</fullName>
    </submittedName>
</protein>
<comment type="caution">
    <text evidence="13">The sequence shown here is derived from an EMBL/GenBank/DDBJ whole genome shotgun (WGS) entry which is preliminary data.</text>
</comment>
<dbReference type="RefSeq" id="WP_377335009.1">
    <property type="nucleotide sequence ID" value="NZ_JBHSGB010000012.1"/>
</dbReference>
<keyword evidence="10" id="KW-0732">Signal</keyword>
<comment type="subcellular location">
    <subcellularLocation>
        <location evidence="1 8">Cell outer membrane</location>
        <topology evidence="1 8">Multi-pass membrane protein</topology>
    </subcellularLocation>
</comment>
<dbReference type="Gene3D" id="2.40.170.20">
    <property type="entry name" value="TonB-dependent receptor, beta-barrel domain"/>
    <property type="match status" value="1"/>
</dbReference>
<evidence type="ECO:0000256" key="5">
    <source>
        <dbReference type="ARBA" id="ARBA00023077"/>
    </source>
</evidence>
<dbReference type="InterPro" id="IPR000531">
    <property type="entry name" value="Beta-barrel_TonB"/>
</dbReference>
<keyword evidence="5 9" id="KW-0798">TonB box</keyword>
<dbReference type="InterPro" id="IPR010104">
    <property type="entry name" value="TonB_rcpt_bac"/>
</dbReference>
<dbReference type="CDD" id="cd01347">
    <property type="entry name" value="ligand_gated_channel"/>
    <property type="match status" value="1"/>
</dbReference>
<evidence type="ECO:0000256" key="2">
    <source>
        <dbReference type="ARBA" id="ARBA00022448"/>
    </source>
</evidence>
<evidence type="ECO:0000256" key="9">
    <source>
        <dbReference type="RuleBase" id="RU003357"/>
    </source>
</evidence>